<name>A0A0C9ZAA1_9AGAM</name>
<dbReference type="Proteomes" id="UP000054018">
    <property type="component" value="Unassembled WGS sequence"/>
</dbReference>
<dbReference type="AlphaFoldDB" id="A0A0C9ZAA1"/>
<gene>
    <name evidence="2" type="ORF">PISMIDRAFT_676322</name>
</gene>
<organism evidence="2 3">
    <name type="scientific">Pisolithus microcarpus 441</name>
    <dbReference type="NCBI Taxonomy" id="765257"/>
    <lineage>
        <taxon>Eukaryota</taxon>
        <taxon>Fungi</taxon>
        <taxon>Dikarya</taxon>
        <taxon>Basidiomycota</taxon>
        <taxon>Agaricomycotina</taxon>
        <taxon>Agaricomycetes</taxon>
        <taxon>Agaricomycetidae</taxon>
        <taxon>Boletales</taxon>
        <taxon>Sclerodermatineae</taxon>
        <taxon>Pisolithaceae</taxon>
        <taxon>Pisolithus</taxon>
    </lineage>
</organism>
<keyword evidence="1" id="KW-1133">Transmembrane helix</keyword>
<protein>
    <submittedName>
        <fullName evidence="2">Uncharacterized protein</fullName>
    </submittedName>
</protein>
<feature type="transmembrane region" description="Helical" evidence="1">
    <location>
        <begin position="61"/>
        <end position="82"/>
    </location>
</feature>
<dbReference type="HOGENOM" id="CLU_2528305_0_0_1"/>
<evidence type="ECO:0000313" key="3">
    <source>
        <dbReference type="Proteomes" id="UP000054018"/>
    </source>
</evidence>
<reference evidence="3" key="2">
    <citation type="submission" date="2015-01" db="EMBL/GenBank/DDBJ databases">
        <title>Evolutionary Origins and Diversification of the Mycorrhizal Mutualists.</title>
        <authorList>
            <consortium name="DOE Joint Genome Institute"/>
            <consortium name="Mycorrhizal Genomics Consortium"/>
            <person name="Kohler A."/>
            <person name="Kuo A."/>
            <person name="Nagy L.G."/>
            <person name="Floudas D."/>
            <person name="Copeland A."/>
            <person name="Barry K.W."/>
            <person name="Cichocki N."/>
            <person name="Veneault-Fourrey C."/>
            <person name="LaButti K."/>
            <person name="Lindquist E.A."/>
            <person name="Lipzen A."/>
            <person name="Lundell T."/>
            <person name="Morin E."/>
            <person name="Murat C."/>
            <person name="Riley R."/>
            <person name="Ohm R."/>
            <person name="Sun H."/>
            <person name="Tunlid A."/>
            <person name="Henrissat B."/>
            <person name="Grigoriev I.V."/>
            <person name="Hibbett D.S."/>
            <person name="Martin F."/>
        </authorList>
    </citation>
    <scope>NUCLEOTIDE SEQUENCE [LARGE SCALE GENOMIC DNA]</scope>
    <source>
        <strain evidence="3">441</strain>
    </source>
</reference>
<keyword evidence="1" id="KW-0812">Transmembrane</keyword>
<dbReference type="EMBL" id="KN833703">
    <property type="protein sequence ID" value="KIK26176.1"/>
    <property type="molecule type" value="Genomic_DNA"/>
</dbReference>
<keyword evidence="1" id="KW-0472">Membrane</keyword>
<sequence length="84" mass="9255">MDRGKRTTTVWDPDQMTAASITAHAFIAERPRFYANACSSWWDLLSNCIPARACRMINDALAVYLSMVAKLCALNVLAAAAYTP</sequence>
<evidence type="ECO:0000256" key="1">
    <source>
        <dbReference type="SAM" id="Phobius"/>
    </source>
</evidence>
<reference evidence="2 3" key="1">
    <citation type="submission" date="2014-04" db="EMBL/GenBank/DDBJ databases">
        <authorList>
            <consortium name="DOE Joint Genome Institute"/>
            <person name="Kuo A."/>
            <person name="Kohler A."/>
            <person name="Costa M.D."/>
            <person name="Nagy L.G."/>
            <person name="Floudas D."/>
            <person name="Copeland A."/>
            <person name="Barry K.W."/>
            <person name="Cichocki N."/>
            <person name="Veneault-Fourrey C."/>
            <person name="LaButti K."/>
            <person name="Lindquist E.A."/>
            <person name="Lipzen A."/>
            <person name="Lundell T."/>
            <person name="Morin E."/>
            <person name="Murat C."/>
            <person name="Sun H."/>
            <person name="Tunlid A."/>
            <person name="Henrissat B."/>
            <person name="Grigoriev I.V."/>
            <person name="Hibbett D.S."/>
            <person name="Martin F."/>
            <person name="Nordberg H.P."/>
            <person name="Cantor M.N."/>
            <person name="Hua S.X."/>
        </authorList>
    </citation>
    <scope>NUCLEOTIDE SEQUENCE [LARGE SCALE GENOMIC DNA]</scope>
    <source>
        <strain evidence="2 3">441</strain>
    </source>
</reference>
<keyword evidence="3" id="KW-1185">Reference proteome</keyword>
<proteinExistence type="predicted"/>
<accession>A0A0C9ZAA1</accession>
<evidence type="ECO:0000313" key="2">
    <source>
        <dbReference type="EMBL" id="KIK26176.1"/>
    </source>
</evidence>